<sequence length="63" mass="6882">MINPVRWTRNVSDINKHVRVAAIITTQTGTQVFSRKYKSAKLSESAKSGHGSDIIVDLPAATD</sequence>
<evidence type="ECO:0000313" key="2">
    <source>
        <dbReference type="Proteomes" id="UP000292052"/>
    </source>
</evidence>
<dbReference type="Proteomes" id="UP000292052">
    <property type="component" value="Unassembled WGS sequence"/>
</dbReference>
<protein>
    <submittedName>
        <fullName evidence="1">Uncharacterized protein</fullName>
    </submittedName>
</protein>
<organism evidence="1 2">
    <name type="scientific">Asbolus verrucosus</name>
    <name type="common">Desert ironclad beetle</name>
    <dbReference type="NCBI Taxonomy" id="1661398"/>
    <lineage>
        <taxon>Eukaryota</taxon>
        <taxon>Metazoa</taxon>
        <taxon>Ecdysozoa</taxon>
        <taxon>Arthropoda</taxon>
        <taxon>Hexapoda</taxon>
        <taxon>Insecta</taxon>
        <taxon>Pterygota</taxon>
        <taxon>Neoptera</taxon>
        <taxon>Endopterygota</taxon>
        <taxon>Coleoptera</taxon>
        <taxon>Polyphaga</taxon>
        <taxon>Cucujiformia</taxon>
        <taxon>Tenebrionidae</taxon>
        <taxon>Pimeliinae</taxon>
        <taxon>Asbolus</taxon>
    </lineage>
</organism>
<evidence type="ECO:0000313" key="1">
    <source>
        <dbReference type="EMBL" id="RZC32263.1"/>
    </source>
</evidence>
<comment type="caution">
    <text evidence="1">The sequence shown here is derived from an EMBL/GenBank/DDBJ whole genome shotgun (WGS) entry which is preliminary data.</text>
</comment>
<dbReference type="AlphaFoldDB" id="A0A482VHT1"/>
<gene>
    <name evidence="1" type="ORF">BDFB_004107</name>
</gene>
<dbReference type="EMBL" id="QDEB01098534">
    <property type="protein sequence ID" value="RZC32263.1"/>
    <property type="molecule type" value="Genomic_DNA"/>
</dbReference>
<accession>A0A482VHT1</accession>
<name>A0A482VHT1_ASBVE</name>
<keyword evidence="2" id="KW-1185">Reference proteome</keyword>
<reference evidence="1 2" key="1">
    <citation type="submission" date="2017-03" db="EMBL/GenBank/DDBJ databases">
        <title>Genome of the blue death feigning beetle - Asbolus verrucosus.</title>
        <authorList>
            <person name="Rider S.D."/>
        </authorList>
    </citation>
    <scope>NUCLEOTIDE SEQUENCE [LARGE SCALE GENOMIC DNA]</scope>
    <source>
        <strain evidence="1">Butters</strain>
        <tissue evidence="1">Head and leg muscle</tissue>
    </source>
</reference>
<proteinExistence type="predicted"/>